<evidence type="ECO:0000256" key="4">
    <source>
        <dbReference type="SAM" id="MobiDB-lite"/>
    </source>
</evidence>
<evidence type="ECO:0000313" key="7">
    <source>
        <dbReference type="Proteomes" id="UP000772196"/>
    </source>
</evidence>
<dbReference type="CDD" id="cd06170">
    <property type="entry name" value="LuxR_C_like"/>
    <property type="match status" value="1"/>
</dbReference>
<dbReference type="PROSITE" id="PS50043">
    <property type="entry name" value="HTH_LUXR_2"/>
    <property type="match status" value="1"/>
</dbReference>
<proteinExistence type="predicted"/>
<evidence type="ECO:0000313" key="6">
    <source>
        <dbReference type="EMBL" id="NKI43876.1"/>
    </source>
</evidence>
<protein>
    <submittedName>
        <fullName evidence="6">AAA family ATPase</fullName>
    </submittedName>
</protein>
<keyword evidence="1" id="KW-0805">Transcription regulation</keyword>
<dbReference type="Gene3D" id="1.10.10.10">
    <property type="entry name" value="Winged helix-like DNA-binding domain superfamily/Winged helix DNA-binding domain"/>
    <property type="match status" value="1"/>
</dbReference>
<name>A0ABX1HA47_9ACTN</name>
<dbReference type="PANTHER" id="PTHR44688">
    <property type="entry name" value="DNA-BINDING TRANSCRIPTIONAL ACTIVATOR DEVR_DOSR"/>
    <property type="match status" value="1"/>
</dbReference>
<evidence type="ECO:0000256" key="2">
    <source>
        <dbReference type="ARBA" id="ARBA00023125"/>
    </source>
</evidence>
<feature type="domain" description="HTH luxR-type" evidence="5">
    <location>
        <begin position="837"/>
        <end position="903"/>
    </location>
</feature>
<evidence type="ECO:0000256" key="1">
    <source>
        <dbReference type="ARBA" id="ARBA00023015"/>
    </source>
</evidence>
<dbReference type="PROSITE" id="PS00622">
    <property type="entry name" value="HTH_LUXR_1"/>
    <property type="match status" value="1"/>
</dbReference>
<dbReference type="Gene3D" id="3.40.50.300">
    <property type="entry name" value="P-loop containing nucleotide triphosphate hydrolases"/>
    <property type="match status" value="1"/>
</dbReference>
<feature type="region of interest" description="Disordered" evidence="4">
    <location>
        <begin position="816"/>
        <end position="846"/>
    </location>
</feature>
<keyword evidence="3" id="KW-0804">Transcription</keyword>
<dbReference type="InterPro" id="IPR027417">
    <property type="entry name" value="P-loop_NTPase"/>
</dbReference>
<dbReference type="Proteomes" id="UP000772196">
    <property type="component" value="Unassembled WGS sequence"/>
</dbReference>
<dbReference type="InterPro" id="IPR036388">
    <property type="entry name" value="WH-like_DNA-bd_sf"/>
</dbReference>
<dbReference type="Pfam" id="PF00196">
    <property type="entry name" value="GerE"/>
    <property type="match status" value="1"/>
</dbReference>
<dbReference type="SMART" id="SM00421">
    <property type="entry name" value="HTH_LUXR"/>
    <property type="match status" value="1"/>
</dbReference>
<dbReference type="SUPFAM" id="SSF46894">
    <property type="entry name" value="C-terminal effector domain of the bipartite response regulators"/>
    <property type="match status" value="1"/>
</dbReference>
<evidence type="ECO:0000259" key="5">
    <source>
        <dbReference type="PROSITE" id="PS50043"/>
    </source>
</evidence>
<comment type="caution">
    <text evidence="6">The sequence shown here is derived from an EMBL/GenBank/DDBJ whole genome shotgun (WGS) entry which is preliminary data.</text>
</comment>
<keyword evidence="2" id="KW-0238">DNA-binding</keyword>
<dbReference type="PANTHER" id="PTHR44688:SF16">
    <property type="entry name" value="DNA-BINDING TRANSCRIPTIONAL ACTIVATOR DEVR_DOSR"/>
    <property type="match status" value="1"/>
</dbReference>
<dbReference type="EMBL" id="JAAWWP010000014">
    <property type="protein sequence ID" value="NKI43876.1"/>
    <property type="molecule type" value="Genomic_DNA"/>
</dbReference>
<dbReference type="InterPro" id="IPR041664">
    <property type="entry name" value="AAA_16"/>
</dbReference>
<organism evidence="6 7">
    <name type="scientific">Streptomyces physcomitrii</name>
    <dbReference type="NCBI Taxonomy" id="2724184"/>
    <lineage>
        <taxon>Bacteria</taxon>
        <taxon>Bacillati</taxon>
        <taxon>Actinomycetota</taxon>
        <taxon>Actinomycetes</taxon>
        <taxon>Kitasatosporales</taxon>
        <taxon>Streptomycetaceae</taxon>
        <taxon>Streptomyces</taxon>
    </lineage>
</organism>
<gene>
    <name evidence="6" type="ORF">HFV08_22005</name>
</gene>
<keyword evidence="7" id="KW-1185">Reference proteome</keyword>
<dbReference type="SUPFAM" id="SSF52540">
    <property type="entry name" value="P-loop containing nucleoside triphosphate hydrolases"/>
    <property type="match status" value="1"/>
</dbReference>
<dbReference type="InterPro" id="IPR016032">
    <property type="entry name" value="Sig_transdc_resp-reg_C-effctor"/>
</dbReference>
<evidence type="ECO:0000256" key="3">
    <source>
        <dbReference type="ARBA" id="ARBA00023163"/>
    </source>
</evidence>
<reference evidence="6 7" key="1">
    <citation type="submission" date="2020-04" db="EMBL/GenBank/DDBJ databases">
        <title>Phylogenetic Diversity and Antibacterial Activity against Ralstonia solanacearum of Endophytic Actinomycete Isolated from Moss.</title>
        <authorList>
            <person name="Zhuang X."/>
        </authorList>
    </citation>
    <scope>NUCLEOTIDE SEQUENCE [LARGE SCALE GENOMIC DNA]</scope>
    <source>
        <strain evidence="6 7">LD120</strain>
    </source>
</reference>
<feature type="region of interest" description="Disordered" evidence="4">
    <location>
        <begin position="476"/>
        <end position="505"/>
    </location>
</feature>
<dbReference type="InterPro" id="IPR000792">
    <property type="entry name" value="Tscrpt_reg_LuxR_C"/>
</dbReference>
<feature type="compositionally biased region" description="Basic and acidic residues" evidence="4">
    <location>
        <begin position="822"/>
        <end position="834"/>
    </location>
</feature>
<dbReference type="Pfam" id="PF13191">
    <property type="entry name" value="AAA_16"/>
    <property type="match status" value="1"/>
</dbReference>
<dbReference type="RefSeq" id="WP_168541666.1">
    <property type="nucleotide sequence ID" value="NZ_JAAWWP010000014.1"/>
</dbReference>
<dbReference type="PRINTS" id="PR00038">
    <property type="entry name" value="HTHLUXR"/>
</dbReference>
<sequence>MTLYDRDKEFTRVEKALDSTFSGTAGIVLLEGAVGCGRTEFLKECADLAQERGARVLYGGGAEGEALPHGLLRRLLAPLAPRDGQQRSIPTHQEFAETLAEAAEDAPVVLCVDDFPHADGPSLGYLLHLARVVRRQRILLILTGPLHERTDSPVLGTELLRHPGFVRIPLTHLSPAGTAALLTEHAGAPVAAPPAERLHALSGGNPLLLRALLAEQPLPQRESDEWPAPEAGGPFTKALLTCLHRSGSGVRELARAVAVLGEHATPELAARLAGTTPSRARQGLTALESAGLTRDCRLSHPAVAAAVLDDLPAAERTALHGRAAHILDEAGVRAASVARHLLAAGTAEGPRAVRVLHEAARQSLVTGDDSRHAVACLELARSGCADESTDWDLDLRLAAVTWRFDPAAAEGHLKGPLAALRAARLGAAAAGHLARLLVTQGRIEEAAEALEYLARATGSGGGAQCTREDPLRGLFALPPAEDKPAPAPAAGEGGAEQPAEPVRTVSAELRSSASLWTHPGTQADEQAIDKLLEGTPLAQSTFDPMVQAVRTLVHTDHADRAVTWCRTLRPEGSAAPGWNAVFGYLQAEAQLRLGDLAGAEQQAEAAMEAVADRGGLFQFGPLATLVLAQTARGSYDAVARQLQTSVPEELFTSVYSLNFLRARGHYYLATHRHKAALGEFLDAGRLARRWGLDRPQQLPWRTDAAEALLALGEHRQAERFVLEQLATPDARGPRLRGVTLRLRAATTPLRQRPKLLTRAVDELRRSGDRFELARALADLGRSLQMMGEGTRAAMVTRRAWHLAAQCGAVPLAEQILPGQGGQDRKPNTPEKEPVEAGASDTDQLSESEKRVVSLAAYGYTNREISAKLYITVSTVEQHLTRVYRKLNITRRQELPMDLHFETLEHAG</sequence>
<accession>A0ABX1HA47</accession>